<gene>
    <name evidence="1" type="ORF">Tci_343513</name>
</gene>
<evidence type="ECO:0000313" key="1">
    <source>
        <dbReference type="EMBL" id="GEX71538.1"/>
    </source>
</evidence>
<protein>
    <submittedName>
        <fullName evidence="1">Uncharacterized protein</fullName>
    </submittedName>
</protein>
<organism evidence="1">
    <name type="scientific">Tanacetum cinerariifolium</name>
    <name type="common">Dalmatian daisy</name>
    <name type="synonym">Chrysanthemum cinerariifolium</name>
    <dbReference type="NCBI Taxonomy" id="118510"/>
    <lineage>
        <taxon>Eukaryota</taxon>
        <taxon>Viridiplantae</taxon>
        <taxon>Streptophyta</taxon>
        <taxon>Embryophyta</taxon>
        <taxon>Tracheophyta</taxon>
        <taxon>Spermatophyta</taxon>
        <taxon>Magnoliopsida</taxon>
        <taxon>eudicotyledons</taxon>
        <taxon>Gunneridae</taxon>
        <taxon>Pentapetalae</taxon>
        <taxon>asterids</taxon>
        <taxon>campanulids</taxon>
        <taxon>Asterales</taxon>
        <taxon>Asteraceae</taxon>
        <taxon>Asteroideae</taxon>
        <taxon>Anthemideae</taxon>
        <taxon>Anthemidinae</taxon>
        <taxon>Tanacetum</taxon>
    </lineage>
</organism>
<comment type="caution">
    <text evidence="1">The sequence shown here is derived from an EMBL/GenBank/DDBJ whole genome shotgun (WGS) entry which is preliminary data.</text>
</comment>
<name>A0A699HAU6_TANCI</name>
<reference evidence="1" key="1">
    <citation type="journal article" date="2019" name="Sci. Rep.">
        <title>Draft genome of Tanacetum cinerariifolium, the natural source of mosquito coil.</title>
        <authorList>
            <person name="Yamashiro T."/>
            <person name="Shiraishi A."/>
            <person name="Satake H."/>
            <person name="Nakayama K."/>
        </authorList>
    </citation>
    <scope>NUCLEOTIDE SEQUENCE</scope>
</reference>
<dbReference type="AlphaFoldDB" id="A0A699HAU6"/>
<proteinExistence type="predicted"/>
<dbReference type="EMBL" id="BKCJ010125393">
    <property type="protein sequence ID" value="GEX71538.1"/>
    <property type="molecule type" value="Genomic_DNA"/>
</dbReference>
<sequence>MQVGTIPQAKKRPIFVGQHHGLSDLSGFQNMQNAMNQERRVVHLRMYVQSPYTNLLDTTVAPKKRPDKSKNMVRNAKVPDFDLGNAIVDDNLADDEVTIMGARDTDECIWYTNVDPNKVRRERYEECMIFLNKPHPIFWTVMLRVTVLWKCSSEN</sequence>
<accession>A0A699HAU6</accession>